<dbReference type="SUPFAM" id="SSF143422">
    <property type="entry name" value="Transposase IS200-like"/>
    <property type="match status" value="1"/>
</dbReference>
<reference evidence="3" key="1">
    <citation type="submission" date="2017-08" db="EMBL/GenBank/DDBJ databases">
        <title>A dynamic microbial community with high functional redundancy inhabits the cold, oxic subseafloor aquifer.</title>
        <authorList>
            <person name="Tully B.J."/>
            <person name="Wheat C.G."/>
            <person name="Glazer B.T."/>
            <person name="Huber J.A."/>
        </authorList>
    </citation>
    <scope>NUCLEOTIDE SEQUENCE [LARGE SCALE GENOMIC DNA]</scope>
</reference>
<accession>A0A2A4MLI5</accession>
<evidence type="ECO:0000313" key="2">
    <source>
        <dbReference type="EMBL" id="PCH60730.1"/>
    </source>
</evidence>
<dbReference type="InterPro" id="IPR036515">
    <property type="entry name" value="Transposase_17_sf"/>
</dbReference>
<dbReference type="AlphaFoldDB" id="A0A2A4MLI5"/>
<dbReference type="Gene3D" id="3.30.70.1290">
    <property type="entry name" value="Transposase IS200-like"/>
    <property type="match status" value="1"/>
</dbReference>
<evidence type="ECO:0000313" key="3">
    <source>
        <dbReference type="Proteomes" id="UP000218172"/>
    </source>
</evidence>
<dbReference type="GO" id="GO:0004803">
    <property type="term" value="F:transposase activity"/>
    <property type="evidence" value="ECO:0007669"/>
    <property type="project" value="InterPro"/>
</dbReference>
<dbReference type="Proteomes" id="UP000218172">
    <property type="component" value="Unassembled WGS sequence"/>
</dbReference>
<proteinExistence type="predicted"/>
<dbReference type="PANTHER" id="PTHR34322:SF2">
    <property type="entry name" value="TRANSPOSASE IS200-LIKE DOMAIN-CONTAINING PROTEIN"/>
    <property type="match status" value="1"/>
</dbReference>
<dbReference type="EMBL" id="NVQR01000083">
    <property type="protein sequence ID" value="PCH60730.1"/>
    <property type="molecule type" value="Genomic_DNA"/>
</dbReference>
<dbReference type="InterPro" id="IPR002686">
    <property type="entry name" value="Transposase_17"/>
</dbReference>
<dbReference type="GO" id="GO:0003677">
    <property type="term" value="F:DNA binding"/>
    <property type="evidence" value="ECO:0007669"/>
    <property type="project" value="InterPro"/>
</dbReference>
<dbReference type="SMART" id="SM01321">
    <property type="entry name" value="Y1_Tnp"/>
    <property type="match status" value="1"/>
</dbReference>
<organism evidence="2 3">
    <name type="scientific">SAR86 cluster bacterium</name>
    <dbReference type="NCBI Taxonomy" id="2030880"/>
    <lineage>
        <taxon>Bacteria</taxon>
        <taxon>Pseudomonadati</taxon>
        <taxon>Pseudomonadota</taxon>
        <taxon>Gammaproteobacteria</taxon>
        <taxon>SAR86 cluster</taxon>
    </lineage>
</organism>
<name>A0A2A4MLI5_9GAMM</name>
<evidence type="ECO:0000259" key="1">
    <source>
        <dbReference type="SMART" id="SM01321"/>
    </source>
</evidence>
<gene>
    <name evidence="2" type="ORF">COC19_05550</name>
</gene>
<sequence length="126" mass="14636">MLIENHNAKDGTYYLTNTPHHILQRGHNRKFAFVEYSDYKYYLDSLLEGKLSLNIKVYSYCLMTNHILFIVEPADDVRSVSELMKRLAARQTRLLISQKVEVVVYGKDDTHGLAIGIRQDSNRTED</sequence>
<dbReference type="PANTHER" id="PTHR34322">
    <property type="entry name" value="TRANSPOSASE, Y1_TNP DOMAIN-CONTAINING"/>
    <property type="match status" value="1"/>
</dbReference>
<comment type="caution">
    <text evidence="2">The sequence shown here is derived from an EMBL/GenBank/DDBJ whole genome shotgun (WGS) entry which is preliminary data.</text>
</comment>
<dbReference type="GO" id="GO:0006313">
    <property type="term" value="P:DNA transposition"/>
    <property type="evidence" value="ECO:0007669"/>
    <property type="project" value="InterPro"/>
</dbReference>
<protein>
    <recommendedName>
        <fullName evidence="1">Transposase IS200-like domain-containing protein</fullName>
    </recommendedName>
</protein>
<feature type="domain" description="Transposase IS200-like" evidence="1">
    <location>
        <begin position="15"/>
        <end position="122"/>
    </location>
</feature>